<evidence type="ECO:0000313" key="2">
    <source>
        <dbReference type="EMBL" id="RLT73916.1"/>
    </source>
</evidence>
<dbReference type="OrthoDB" id="1404180at2"/>
<evidence type="ECO:0008006" key="6">
    <source>
        <dbReference type="Google" id="ProtNLM"/>
    </source>
</evidence>
<reference evidence="3 5" key="2">
    <citation type="submission" date="2019-04" db="EMBL/GenBank/DDBJ databases">
        <title>Microbes associate with the intestines of laboratory mice.</title>
        <authorList>
            <person name="Navarre W."/>
            <person name="Wong E."/>
            <person name="Huang K."/>
            <person name="Tropini C."/>
            <person name="Ng K."/>
            <person name="Yu B."/>
        </authorList>
    </citation>
    <scope>NUCLEOTIDE SEQUENCE [LARGE SCALE GENOMIC DNA]</scope>
    <source>
        <strain evidence="3 5">NM39_I3</strain>
    </source>
</reference>
<feature type="signal peptide" evidence="1">
    <location>
        <begin position="1"/>
        <end position="24"/>
    </location>
</feature>
<proteinExistence type="predicted"/>
<reference evidence="2 4" key="1">
    <citation type="submission" date="2018-09" db="EMBL/GenBank/DDBJ databases">
        <title>Murine metabolic-syndrome-specific gut microbial biobank.</title>
        <authorList>
            <person name="Liu C."/>
        </authorList>
    </citation>
    <scope>NUCLEOTIDE SEQUENCE [LARGE SCALE GENOMIC DNA]</scope>
    <source>
        <strain evidence="2 4">8-P5</strain>
    </source>
</reference>
<dbReference type="PROSITE" id="PS51257">
    <property type="entry name" value="PROKAR_LIPOPROTEIN"/>
    <property type="match status" value="1"/>
</dbReference>
<accession>A0A3L7ZQ18</accession>
<evidence type="ECO:0000256" key="1">
    <source>
        <dbReference type="SAM" id="SignalP"/>
    </source>
</evidence>
<dbReference type="EMBL" id="RAYI01000012">
    <property type="protein sequence ID" value="RLT73916.1"/>
    <property type="molecule type" value="Genomic_DNA"/>
</dbReference>
<name>A0A3L7ZQ18_PARDI</name>
<comment type="caution">
    <text evidence="2">The sequence shown here is derived from an EMBL/GenBank/DDBJ whole genome shotgun (WGS) entry which is preliminary data.</text>
</comment>
<protein>
    <recommendedName>
        <fullName evidence="6">DUF4374 domain-containing protein</fullName>
    </recommendedName>
</protein>
<organism evidence="2 4">
    <name type="scientific">Parabacteroides distasonis</name>
    <dbReference type="NCBI Taxonomy" id="823"/>
    <lineage>
        <taxon>Bacteria</taxon>
        <taxon>Pseudomonadati</taxon>
        <taxon>Bacteroidota</taxon>
        <taxon>Bacteroidia</taxon>
        <taxon>Bacteroidales</taxon>
        <taxon>Tannerellaceae</taxon>
        <taxon>Parabacteroides</taxon>
    </lineage>
</organism>
<evidence type="ECO:0000313" key="3">
    <source>
        <dbReference type="EMBL" id="TGY55007.1"/>
    </source>
</evidence>
<sequence>MKKFKFVLMAFMACVMAVSFTACEKDDDPTPIEPDVPVEDIADYRFELYVCPVKHGGMSMNKNGTFVRSVTSLNADQPMVQFTSKGYELTSKYTMESITKGEYHYQIPETGGAFVKFRFAVDASGDEYVADEVSVPQAGMKEIDVNGEKVTPTFAGRKYTHAWIDDNKTLLLMGTNGDKTMVYWVKLNEENMQIIDNGVLNLTIPAGYTDLSTSGILTYRKESGDLLYFFIAKNGEGITDAEKSKLCVAVIPDPKTMKVTQVNEVDANLALESTASAYGELMQNTVMYDENGNLYLAGLLKKDGIEYGSLLRMKAGATNFDAGYNALPNPEGKLHTIQYLGNGKALVYIRNHKAELASGVKPTGIDAVNNFYAIVDLNSSTRERVKYNGTDLPYCSGRFSQRSVIVGGKAYIGIANQEALSAGVYIYDIATGMVEEGVKLESGFCFDIIRAMKVEK</sequence>
<gene>
    <name evidence="2" type="ORF">D7V78_07720</name>
    <name evidence="3" type="ORF">E5342_15565</name>
</gene>
<dbReference type="EMBL" id="SRYM01000055">
    <property type="protein sequence ID" value="TGY55007.1"/>
    <property type="molecule type" value="Genomic_DNA"/>
</dbReference>
<evidence type="ECO:0000313" key="4">
    <source>
        <dbReference type="Proteomes" id="UP000278164"/>
    </source>
</evidence>
<keyword evidence="1" id="KW-0732">Signal</keyword>
<feature type="chain" id="PRO_5036083998" description="DUF4374 domain-containing protein" evidence="1">
    <location>
        <begin position="25"/>
        <end position="456"/>
    </location>
</feature>
<dbReference type="AlphaFoldDB" id="A0A3L7ZQ18"/>
<evidence type="ECO:0000313" key="5">
    <source>
        <dbReference type="Proteomes" id="UP000310032"/>
    </source>
</evidence>
<dbReference type="Proteomes" id="UP000278164">
    <property type="component" value="Unassembled WGS sequence"/>
</dbReference>
<dbReference type="Proteomes" id="UP000310032">
    <property type="component" value="Unassembled WGS sequence"/>
</dbReference>